<accession>A0AAV7MU26</accession>
<keyword evidence="3" id="KW-1185">Reference proteome</keyword>
<feature type="compositionally biased region" description="Low complexity" evidence="1">
    <location>
        <begin position="133"/>
        <end position="149"/>
    </location>
</feature>
<protein>
    <submittedName>
        <fullName evidence="2">Uncharacterized protein</fullName>
    </submittedName>
</protein>
<dbReference type="Proteomes" id="UP001066276">
    <property type="component" value="Chromosome 9"/>
</dbReference>
<proteinExistence type="predicted"/>
<sequence length="183" mass="19770">MREERVKSNTKKSGRGADDPLSGKEACPIVKADAHTDVRGSTSSRTEGKNSPIQRESAVKSPEAAELLRVCRSSCRLASSTRCCLAHTRARAPCGLVPPLVVSAPRSWLALLHAALSPRLELSPSPAHQEKGPPLLSAPPLQAARLQPSRALRTRGHAKAAPLLTGERTRAREWKDHPRYGET</sequence>
<gene>
    <name evidence="2" type="ORF">NDU88_004494</name>
</gene>
<feature type="compositionally biased region" description="Polar residues" evidence="1">
    <location>
        <begin position="39"/>
        <end position="54"/>
    </location>
</feature>
<feature type="region of interest" description="Disordered" evidence="1">
    <location>
        <begin position="1"/>
        <end position="60"/>
    </location>
</feature>
<comment type="caution">
    <text evidence="2">The sequence shown here is derived from an EMBL/GenBank/DDBJ whole genome shotgun (WGS) entry which is preliminary data.</text>
</comment>
<feature type="compositionally biased region" description="Basic and acidic residues" evidence="1">
    <location>
        <begin position="167"/>
        <end position="183"/>
    </location>
</feature>
<name>A0AAV7MU26_PLEWA</name>
<dbReference type="AlphaFoldDB" id="A0AAV7MU26"/>
<organism evidence="2 3">
    <name type="scientific">Pleurodeles waltl</name>
    <name type="common">Iberian ribbed newt</name>
    <dbReference type="NCBI Taxonomy" id="8319"/>
    <lineage>
        <taxon>Eukaryota</taxon>
        <taxon>Metazoa</taxon>
        <taxon>Chordata</taxon>
        <taxon>Craniata</taxon>
        <taxon>Vertebrata</taxon>
        <taxon>Euteleostomi</taxon>
        <taxon>Amphibia</taxon>
        <taxon>Batrachia</taxon>
        <taxon>Caudata</taxon>
        <taxon>Salamandroidea</taxon>
        <taxon>Salamandridae</taxon>
        <taxon>Pleurodelinae</taxon>
        <taxon>Pleurodeles</taxon>
    </lineage>
</organism>
<feature type="region of interest" description="Disordered" evidence="1">
    <location>
        <begin position="123"/>
        <end position="183"/>
    </location>
</feature>
<evidence type="ECO:0000313" key="2">
    <source>
        <dbReference type="EMBL" id="KAJ1107097.1"/>
    </source>
</evidence>
<reference evidence="2" key="1">
    <citation type="journal article" date="2022" name="bioRxiv">
        <title>Sequencing and chromosome-scale assembly of the giantPleurodeles waltlgenome.</title>
        <authorList>
            <person name="Brown T."/>
            <person name="Elewa A."/>
            <person name="Iarovenko S."/>
            <person name="Subramanian E."/>
            <person name="Araus A.J."/>
            <person name="Petzold A."/>
            <person name="Susuki M."/>
            <person name="Suzuki K.-i.T."/>
            <person name="Hayashi T."/>
            <person name="Toyoda A."/>
            <person name="Oliveira C."/>
            <person name="Osipova E."/>
            <person name="Leigh N.D."/>
            <person name="Simon A."/>
            <person name="Yun M.H."/>
        </authorList>
    </citation>
    <scope>NUCLEOTIDE SEQUENCE</scope>
    <source>
        <strain evidence="2">20211129_DDA</strain>
        <tissue evidence="2">Liver</tissue>
    </source>
</reference>
<dbReference type="EMBL" id="JANPWB010000013">
    <property type="protein sequence ID" value="KAJ1107097.1"/>
    <property type="molecule type" value="Genomic_DNA"/>
</dbReference>
<evidence type="ECO:0000256" key="1">
    <source>
        <dbReference type="SAM" id="MobiDB-lite"/>
    </source>
</evidence>
<evidence type="ECO:0000313" key="3">
    <source>
        <dbReference type="Proteomes" id="UP001066276"/>
    </source>
</evidence>